<dbReference type="AlphaFoldDB" id="A0A822ZP04"/>
<evidence type="ECO:0000313" key="1">
    <source>
        <dbReference type="EMBL" id="DAD45261.1"/>
    </source>
</evidence>
<name>A0A822ZP04_NELNU</name>
<reference evidence="1 2" key="1">
    <citation type="journal article" date="2020" name="Mol. Biol. Evol.">
        <title>Distinct Expression and Methylation Patterns for Genes with Different Fates following a Single Whole-Genome Duplication in Flowering Plants.</title>
        <authorList>
            <person name="Shi T."/>
            <person name="Rahmani R.S."/>
            <person name="Gugger P.F."/>
            <person name="Wang M."/>
            <person name="Li H."/>
            <person name="Zhang Y."/>
            <person name="Li Z."/>
            <person name="Wang Q."/>
            <person name="Van de Peer Y."/>
            <person name="Marchal K."/>
            <person name="Chen J."/>
        </authorList>
    </citation>
    <scope>NUCLEOTIDE SEQUENCE [LARGE SCALE GENOMIC DNA]</scope>
    <source>
        <tissue evidence="1">Leaf</tissue>
    </source>
</reference>
<dbReference type="GO" id="GO:0043531">
    <property type="term" value="F:ADP binding"/>
    <property type="evidence" value="ECO:0007669"/>
    <property type="project" value="InterPro"/>
</dbReference>
<protein>
    <recommendedName>
        <fullName evidence="3">Disease resistance protein RGA3</fullName>
    </recommendedName>
</protein>
<gene>
    <name evidence="1" type="ORF">HUJ06_003491</name>
</gene>
<evidence type="ECO:0000313" key="2">
    <source>
        <dbReference type="Proteomes" id="UP000607653"/>
    </source>
</evidence>
<organism evidence="1 2">
    <name type="scientific">Nelumbo nucifera</name>
    <name type="common">Sacred lotus</name>
    <dbReference type="NCBI Taxonomy" id="4432"/>
    <lineage>
        <taxon>Eukaryota</taxon>
        <taxon>Viridiplantae</taxon>
        <taxon>Streptophyta</taxon>
        <taxon>Embryophyta</taxon>
        <taxon>Tracheophyta</taxon>
        <taxon>Spermatophyta</taxon>
        <taxon>Magnoliopsida</taxon>
        <taxon>Proteales</taxon>
        <taxon>Nelumbonaceae</taxon>
        <taxon>Nelumbo</taxon>
    </lineage>
</organism>
<dbReference type="SUPFAM" id="SSF52540">
    <property type="entry name" value="P-loop containing nucleoside triphosphate hydrolases"/>
    <property type="match status" value="1"/>
</dbReference>
<dbReference type="PANTHER" id="PTHR23155">
    <property type="entry name" value="DISEASE RESISTANCE PROTEIN RP"/>
    <property type="match status" value="1"/>
</dbReference>
<accession>A0A822ZP04</accession>
<sequence>MDAHILVGLSDEDGWSLFKRHALSANNVNYNPYLEAIGKDIVKKCKGLPLAVKTIGGLLSSTADEKKWKTILKSEVWDVPEDKDEVMPALRSSYKHLTVNLNRCFAYCSIFPKYY</sequence>
<proteinExistence type="predicted"/>
<dbReference type="Proteomes" id="UP000607653">
    <property type="component" value="Unassembled WGS sequence"/>
</dbReference>
<dbReference type="Gene3D" id="1.10.8.430">
    <property type="entry name" value="Helical domain of apoptotic protease-activating factors"/>
    <property type="match status" value="1"/>
</dbReference>
<keyword evidence="2" id="KW-1185">Reference proteome</keyword>
<dbReference type="PANTHER" id="PTHR23155:SF1241">
    <property type="entry name" value="DISEASE RESISTANCE RPP13-LIKE PROTEIN 1-RELATED"/>
    <property type="match status" value="1"/>
</dbReference>
<dbReference type="InterPro" id="IPR044974">
    <property type="entry name" value="Disease_R_plants"/>
</dbReference>
<dbReference type="InterPro" id="IPR027417">
    <property type="entry name" value="P-loop_NTPase"/>
</dbReference>
<dbReference type="InterPro" id="IPR042197">
    <property type="entry name" value="Apaf_helical"/>
</dbReference>
<evidence type="ECO:0008006" key="3">
    <source>
        <dbReference type="Google" id="ProtNLM"/>
    </source>
</evidence>
<dbReference type="GO" id="GO:0006952">
    <property type="term" value="P:defense response"/>
    <property type="evidence" value="ECO:0007669"/>
    <property type="project" value="InterPro"/>
</dbReference>
<comment type="caution">
    <text evidence="1">The sequence shown here is derived from an EMBL/GenBank/DDBJ whole genome shotgun (WGS) entry which is preliminary data.</text>
</comment>
<dbReference type="EMBL" id="DUZY01000007">
    <property type="protein sequence ID" value="DAD45261.1"/>
    <property type="molecule type" value="Genomic_DNA"/>
</dbReference>